<protein>
    <submittedName>
        <fullName evidence="2">Uncharacterized protein</fullName>
    </submittedName>
</protein>
<feature type="transmembrane region" description="Helical" evidence="1">
    <location>
        <begin position="64"/>
        <end position="83"/>
    </location>
</feature>
<sequence>MLLTQLCGPALVYIGFSLIQIFIDIYAGVFNSAFIKFVIMIIFTLILNILCSLGYSVIAWVLVFIPIIMMTLISTLLLQIFGLDPDKKDLRKNLNSARDVSLNKFDLTDSELLNQQQYSYLYDKFRNENRLDRDNLRKELYDKIDLTFDLSRNTYDLSRNPTKYYIVNSVINRLAEQSFVRDVVNSRLYNTLFSNSVRDNNNLYNNYITSGYDTSTLLNNTFLGLPMSPIINSDTITLDSARTLSGDYLNYGERYNTTYRLNGYLKFKESKYPSVRRQLYGTSSTVNNVTIDQEIERLWNRLSAAEQATWNGTPPSATTSSGVTSLSYDYHNLNSLDQARNRNFAREILSGGRAAQNNEVCPANETPARFKARTGLTCYEICPPGRERDSTGLCIPTCYGGKVRDPITNTCVNRPT</sequence>
<keyword evidence="1" id="KW-1133">Transmembrane helix</keyword>
<dbReference type="EMBL" id="MN739683">
    <property type="protein sequence ID" value="QHT20796.1"/>
    <property type="molecule type" value="Genomic_DNA"/>
</dbReference>
<keyword evidence="1" id="KW-0812">Transmembrane</keyword>
<accession>A0A6C0DV09</accession>
<feature type="transmembrane region" description="Helical" evidence="1">
    <location>
        <begin position="12"/>
        <end position="30"/>
    </location>
</feature>
<name>A0A6C0DV09_9ZZZZ</name>
<evidence type="ECO:0000256" key="1">
    <source>
        <dbReference type="SAM" id="Phobius"/>
    </source>
</evidence>
<organism evidence="2">
    <name type="scientific">viral metagenome</name>
    <dbReference type="NCBI Taxonomy" id="1070528"/>
    <lineage>
        <taxon>unclassified sequences</taxon>
        <taxon>metagenomes</taxon>
        <taxon>organismal metagenomes</taxon>
    </lineage>
</organism>
<feature type="transmembrane region" description="Helical" evidence="1">
    <location>
        <begin position="37"/>
        <end position="58"/>
    </location>
</feature>
<keyword evidence="1" id="KW-0472">Membrane</keyword>
<reference evidence="2" key="1">
    <citation type="journal article" date="2020" name="Nature">
        <title>Giant virus diversity and host interactions through global metagenomics.</title>
        <authorList>
            <person name="Schulz F."/>
            <person name="Roux S."/>
            <person name="Paez-Espino D."/>
            <person name="Jungbluth S."/>
            <person name="Walsh D.A."/>
            <person name="Denef V.J."/>
            <person name="McMahon K.D."/>
            <person name="Konstantinidis K.T."/>
            <person name="Eloe-Fadrosh E.A."/>
            <person name="Kyrpides N.C."/>
            <person name="Woyke T."/>
        </authorList>
    </citation>
    <scope>NUCLEOTIDE SEQUENCE</scope>
    <source>
        <strain evidence="2">GVMAG-M-3300023174-75</strain>
    </source>
</reference>
<proteinExistence type="predicted"/>
<dbReference type="AlphaFoldDB" id="A0A6C0DV09"/>
<evidence type="ECO:0000313" key="2">
    <source>
        <dbReference type="EMBL" id="QHT20796.1"/>
    </source>
</evidence>